<accession>A0ABW7H1A4</accession>
<gene>
    <name evidence="1" type="ORF">ACG01O_15145</name>
</gene>
<dbReference type="EMBL" id="JBIGIB010000004">
    <property type="protein sequence ID" value="MFG6467960.1"/>
    <property type="molecule type" value="Genomic_DNA"/>
</dbReference>
<protein>
    <submittedName>
        <fullName evidence="1">Uncharacterized protein</fullName>
    </submittedName>
</protein>
<dbReference type="Proteomes" id="UP001606303">
    <property type="component" value="Unassembled WGS sequence"/>
</dbReference>
<evidence type="ECO:0000313" key="1">
    <source>
        <dbReference type="EMBL" id="MFG6467960.1"/>
    </source>
</evidence>
<organism evidence="1 2">
    <name type="scientific">Pelomonas baiyunensis</name>
    <dbReference type="NCBI Taxonomy" id="3299026"/>
    <lineage>
        <taxon>Bacteria</taxon>
        <taxon>Pseudomonadati</taxon>
        <taxon>Pseudomonadota</taxon>
        <taxon>Betaproteobacteria</taxon>
        <taxon>Burkholderiales</taxon>
        <taxon>Sphaerotilaceae</taxon>
        <taxon>Roseateles</taxon>
    </lineage>
</organism>
<proteinExistence type="predicted"/>
<keyword evidence="2" id="KW-1185">Reference proteome</keyword>
<dbReference type="RefSeq" id="WP_394385833.1">
    <property type="nucleotide sequence ID" value="NZ_JBIGIB010000004.1"/>
</dbReference>
<sequence>MTLPPPDLIQALLAQPDDADRLMREACAALRSQPPEPAATAPIDPDALRAGLARIAPLPDKGLDVVQQRLLDDAPAGASTDGIAALLRPAELAWDEAQEIDWAVRHWEACRAAGQLDEDLAADFGDYWRRLEWSALRQHLVLLGQGHAQERRLLAYIVKTASRYVALSPLKRAMEARFPEFFELGFTLK</sequence>
<evidence type="ECO:0000313" key="2">
    <source>
        <dbReference type="Proteomes" id="UP001606303"/>
    </source>
</evidence>
<comment type="caution">
    <text evidence="1">The sequence shown here is derived from an EMBL/GenBank/DDBJ whole genome shotgun (WGS) entry which is preliminary data.</text>
</comment>
<name>A0ABW7H1A4_9BURK</name>
<reference evidence="1 2" key="1">
    <citation type="submission" date="2024-08" db="EMBL/GenBank/DDBJ databases">
        <authorList>
            <person name="Lu H."/>
        </authorList>
    </citation>
    <scope>NUCLEOTIDE SEQUENCE [LARGE SCALE GENOMIC DNA]</scope>
    <source>
        <strain evidence="1 2">BYS87W</strain>
    </source>
</reference>